<protein>
    <submittedName>
        <fullName evidence="2">Inner membrane CreD family protein</fullName>
    </submittedName>
</protein>
<evidence type="ECO:0000313" key="3">
    <source>
        <dbReference type="Proteomes" id="UP000000383"/>
    </source>
</evidence>
<feature type="transmembrane region" description="Helical" evidence="1">
    <location>
        <begin position="365"/>
        <end position="384"/>
    </location>
</feature>
<keyword evidence="1" id="KW-0472">Membrane</keyword>
<sequence length="452" mass="50333">MNRAFIFKVIGIFLLTMVMSWAVMYINSLISERQNRQNEVKQEIAKSSAGEQTITGPVLVVPYIEEYAETTTENGIKKTVNIREQHWKFILPENLELKGGFTNQFKKLGIYKALMYELGGNFKGTFKLPAHLGISAQRQNSTLSVQPAYIAIGISDPRGISGQPEFTWNSRTLNFEQGSNVRLLGNGVHVQVGQIENAYEQNIAFEFKLNLRGMENYNYVPIAENNVINLQSSWQHPHFGGSFLPDPTTQKISPAGFQAQWAVSSLSSSNQASLISNLESGERKNELETLNIGFVEPINVYSQADRATKYGLLFIGLTFAGFFIFEILKQLRIHPAQYTFVGLAMALFYLLLISLSEHISFASAYFSASLACVSLLGYYLSYVLKSKANGMLFAGLLTSLYGALYAILASEDNALLMGSLLVFGLLAVTMVITRKVDWYQISAKESPSFNNV</sequence>
<proteinExistence type="predicted"/>
<dbReference type="eggNOG" id="COG4452">
    <property type="taxonomic scope" value="Bacteria"/>
</dbReference>
<name>D7DKG0_METV0</name>
<dbReference type="PANTHER" id="PTHR30092">
    <property type="entry name" value="INNER MEMBRANE PROTEIN CRED"/>
    <property type="match status" value="1"/>
</dbReference>
<feature type="transmembrane region" description="Helical" evidence="1">
    <location>
        <begin position="391"/>
        <end position="408"/>
    </location>
</feature>
<gene>
    <name evidence="2" type="ordered locus">M301_2034</name>
</gene>
<evidence type="ECO:0000256" key="1">
    <source>
        <dbReference type="SAM" id="Phobius"/>
    </source>
</evidence>
<dbReference type="AlphaFoldDB" id="D7DKG0"/>
<dbReference type="EMBL" id="CP002056">
    <property type="protein sequence ID" value="ADI30406.1"/>
    <property type="molecule type" value="Genomic_DNA"/>
</dbReference>
<organism evidence="2 3">
    <name type="scientific">Methylotenera versatilis (strain 301)</name>
    <dbReference type="NCBI Taxonomy" id="666681"/>
    <lineage>
        <taxon>Bacteria</taxon>
        <taxon>Pseudomonadati</taxon>
        <taxon>Pseudomonadota</taxon>
        <taxon>Betaproteobacteria</taxon>
        <taxon>Nitrosomonadales</taxon>
        <taxon>Methylophilaceae</taxon>
        <taxon>Methylotenera</taxon>
    </lineage>
</organism>
<reference evidence="2 3" key="2">
    <citation type="journal article" date="2011" name="J. Bacteriol.">
        <title>Genomes of three methylotrophs from a single niche uncover genetic and metabolic divergence of Methylophilaceae.</title>
        <authorList>
            <person name="Lapidus A."/>
            <person name="Clum A."/>
            <person name="Labutti K."/>
            <person name="Kaluzhnaya M.G."/>
            <person name="Lim S."/>
            <person name="Beck D.A."/>
            <person name="Glavina Del Rio T."/>
            <person name="Nolan M."/>
            <person name="Mavromatis K."/>
            <person name="Huntemann M."/>
            <person name="Lucas S."/>
            <person name="Lidstrom M.E."/>
            <person name="Ivanova N."/>
            <person name="Chistoserdova L."/>
        </authorList>
    </citation>
    <scope>NUCLEOTIDE SEQUENCE [LARGE SCALE GENOMIC DNA]</scope>
    <source>
        <strain evidence="2 3">301</strain>
    </source>
</reference>
<feature type="transmembrane region" description="Helical" evidence="1">
    <location>
        <begin position="310"/>
        <end position="328"/>
    </location>
</feature>
<accession>D7DKG0</accession>
<dbReference type="PANTHER" id="PTHR30092:SF0">
    <property type="entry name" value="INNER MEMBRANE PROTEIN CRED"/>
    <property type="match status" value="1"/>
</dbReference>
<dbReference type="OrthoDB" id="9791851at2"/>
<evidence type="ECO:0000313" key="2">
    <source>
        <dbReference type="EMBL" id="ADI30406.1"/>
    </source>
</evidence>
<feature type="transmembrane region" description="Helical" evidence="1">
    <location>
        <begin position="5"/>
        <end position="26"/>
    </location>
</feature>
<dbReference type="Proteomes" id="UP000000383">
    <property type="component" value="Chromosome"/>
</dbReference>
<feature type="transmembrane region" description="Helical" evidence="1">
    <location>
        <begin position="414"/>
        <end position="432"/>
    </location>
</feature>
<feature type="transmembrane region" description="Helical" evidence="1">
    <location>
        <begin position="340"/>
        <end position="359"/>
    </location>
</feature>
<dbReference type="HOGENOM" id="CLU_036281_1_0_4"/>
<reference evidence="3" key="1">
    <citation type="submission" date="2010-05" db="EMBL/GenBank/DDBJ databases">
        <title>Complete sequence of Methylotenera sp. 301.</title>
        <authorList>
            <person name="Lucas S."/>
            <person name="Copeland A."/>
            <person name="Lapidus A."/>
            <person name="Cheng J.-F."/>
            <person name="Bruce D."/>
            <person name="Goodwin L."/>
            <person name="Pitluck S."/>
            <person name="Clum A."/>
            <person name="Land M."/>
            <person name="Hauser L."/>
            <person name="Kyrpides N."/>
            <person name="Ivanova N."/>
            <person name="Chistoservova L."/>
            <person name="Kalyuzhnaya M."/>
            <person name="Woyke T."/>
        </authorList>
    </citation>
    <scope>NUCLEOTIDE SEQUENCE [LARGE SCALE GENOMIC DNA]</scope>
    <source>
        <strain evidence="3">301</strain>
    </source>
</reference>
<dbReference type="InterPro" id="IPR010364">
    <property type="entry name" value="Uncharacterised_IM_CreD"/>
</dbReference>
<dbReference type="KEGG" id="meh:M301_2034"/>
<dbReference type="GO" id="GO:0005886">
    <property type="term" value="C:plasma membrane"/>
    <property type="evidence" value="ECO:0007669"/>
    <property type="project" value="TreeGrafter"/>
</dbReference>
<dbReference type="RefSeq" id="WP_013148718.1">
    <property type="nucleotide sequence ID" value="NC_014207.1"/>
</dbReference>
<keyword evidence="1" id="KW-0812">Transmembrane</keyword>
<dbReference type="Pfam" id="PF06123">
    <property type="entry name" value="CreD"/>
    <property type="match status" value="1"/>
</dbReference>
<dbReference type="PIRSF" id="PIRSF004548">
    <property type="entry name" value="CreD"/>
    <property type="match status" value="1"/>
</dbReference>
<keyword evidence="3" id="KW-1185">Reference proteome</keyword>
<dbReference type="NCBIfam" id="NF008712">
    <property type="entry name" value="PRK11715.1-1"/>
    <property type="match status" value="1"/>
</dbReference>
<dbReference type="STRING" id="666681.M301_2034"/>
<keyword evidence="1" id="KW-1133">Transmembrane helix</keyword>